<dbReference type="RefSeq" id="WP_036875515.1">
    <property type="nucleotide sequence ID" value="NZ_JOIJ01000001.1"/>
</dbReference>
<dbReference type="Proteomes" id="UP000317303">
    <property type="component" value="Unassembled WGS sequence"/>
</dbReference>
<feature type="transmembrane region" description="Helical" evidence="2">
    <location>
        <begin position="211"/>
        <end position="232"/>
    </location>
</feature>
<feature type="region of interest" description="Disordered" evidence="1">
    <location>
        <begin position="18"/>
        <end position="206"/>
    </location>
</feature>
<feature type="compositionally biased region" description="Low complexity" evidence="1">
    <location>
        <begin position="122"/>
        <end position="131"/>
    </location>
</feature>
<dbReference type="AlphaFoldDB" id="A0A660CKV1"/>
<proteinExistence type="predicted"/>
<feature type="compositionally biased region" description="Gly residues" evidence="1">
    <location>
        <begin position="249"/>
        <end position="258"/>
    </location>
</feature>
<keyword evidence="2" id="KW-1133">Transmembrane helix</keyword>
<accession>A0A660CKV1</accession>
<feature type="region of interest" description="Disordered" evidence="1">
    <location>
        <begin position="237"/>
        <end position="289"/>
    </location>
</feature>
<reference evidence="3 4" key="1">
    <citation type="submission" date="2019-07" db="EMBL/GenBank/DDBJ databases">
        <title>R&amp;d 2014.</title>
        <authorList>
            <person name="Klenk H.-P."/>
        </authorList>
    </citation>
    <scope>NUCLEOTIDE SEQUENCE [LARGE SCALE GENOMIC DNA]</scope>
    <source>
        <strain evidence="3 4">DSM 43194</strain>
    </source>
</reference>
<organism evidence="3 4">
    <name type="scientific">Prauserella rugosa</name>
    <dbReference type="NCBI Taxonomy" id="43354"/>
    <lineage>
        <taxon>Bacteria</taxon>
        <taxon>Bacillati</taxon>
        <taxon>Actinomycetota</taxon>
        <taxon>Actinomycetes</taxon>
        <taxon>Pseudonocardiales</taxon>
        <taxon>Pseudonocardiaceae</taxon>
        <taxon>Prauserella</taxon>
    </lineage>
</organism>
<feature type="compositionally biased region" description="Low complexity" evidence="1">
    <location>
        <begin position="272"/>
        <end position="283"/>
    </location>
</feature>
<feature type="compositionally biased region" description="Low complexity" evidence="1">
    <location>
        <begin position="45"/>
        <end position="68"/>
    </location>
</feature>
<gene>
    <name evidence="3" type="ORF">JD82_03670</name>
</gene>
<feature type="compositionally biased region" description="Basic and acidic residues" evidence="1">
    <location>
        <begin position="20"/>
        <end position="30"/>
    </location>
</feature>
<keyword evidence="4" id="KW-1185">Reference proteome</keyword>
<sequence>MSWQEELRKLDEELAAGRLSADDYRVRRDQVLSSAVTHGDDAGSQQQPQQAQQQPQQGAAQQPGQQPQQQPPAPQQPNQGGDANSTQVIAPVTPPPGQPAQQPQGGQANDPERTQAVQPADAEATQAVQPVAPQPPYQQPHASPAGGFQQPHASPAAGFAQPQQPWNAPEADQSPPWGGEFPPVSPGNAAEWGQGPDDAFDSESKGGKGKIIAIVAAVVLLAGIATGAFFLFGSDDQPQADDKGNTQQQGGGNGGDGGQSAEPAPEEDMPLEGQEGTQESGTELDSWDKIPDINLLNDDELKAYQGAAPGEAKYGVYGHGDDNTTLVLMIKVADQKAASRAVGELRDIQLKNGQKSTSVNGVPSSVQVTEVEKKKDQPATMRAHYLSGDVLVRVEGVSQEGKLDDVRDKFEGALKTQLENLPADE</sequence>
<keyword evidence="2" id="KW-0812">Transmembrane</keyword>
<evidence type="ECO:0000256" key="2">
    <source>
        <dbReference type="SAM" id="Phobius"/>
    </source>
</evidence>
<protein>
    <recommendedName>
        <fullName evidence="5">Flagellar basal body-associated protein FliL</fullName>
    </recommendedName>
</protein>
<name>A0A660CKV1_9PSEU</name>
<evidence type="ECO:0000313" key="3">
    <source>
        <dbReference type="EMBL" id="TWH21801.1"/>
    </source>
</evidence>
<evidence type="ECO:0000313" key="4">
    <source>
        <dbReference type="Proteomes" id="UP000317303"/>
    </source>
</evidence>
<feature type="compositionally biased region" description="Low complexity" evidence="1">
    <location>
        <begin position="99"/>
        <end position="108"/>
    </location>
</feature>
<dbReference type="EMBL" id="VLJV01000001">
    <property type="protein sequence ID" value="TWH21801.1"/>
    <property type="molecule type" value="Genomic_DNA"/>
</dbReference>
<comment type="caution">
    <text evidence="3">The sequence shown here is derived from an EMBL/GenBank/DDBJ whole genome shotgun (WGS) entry which is preliminary data.</text>
</comment>
<dbReference type="OrthoDB" id="3692386at2"/>
<evidence type="ECO:0008006" key="5">
    <source>
        <dbReference type="Google" id="ProtNLM"/>
    </source>
</evidence>
<evidence type="ECO:0000256" key="1">
    <source>
        <dbReference type="SAM" id="MobiDB-lite"/>
    </source>
</evidence>
<keyword evidence="2" id="KW-0472">Membrane</keyword>